<evidence type="ECO:0000313" key="2">
    <source>
        <dbReference type="Proteomes" id="UP000029867"/>
    </source>
</evidence>
<dbReference type="HOGENOM" id="CLU_3437679_0_0_1"/>
<reference evidence="2" key="1">
    <citation type="journal article" date="2014" name="Microb. Cell Fact.">
        <title>Exploiting Issatchenkia orientalis SD108 for succinic acid production.</title>
        <authorList>
            <person name="Xiao H."/>
            <person name="Shao Z."/>
            <person name="Jiang Y."/>
            <person name="Dole S."/>
            <person name="Zhao H."/>
        </authorList>
    </citation>
    <scope>NUCLEOTIDE SEQUENCE [LARGE SCALE GENOMIC DNA]</scope>
    <source>
        <strain evidence="2">SD108</strain>
    </source>
</reference>
<evidence type="ECO:0000313" key="1">
    <source>
        <dbReference type="EMBL" id="KGK32634.1"/>
    </source>
</evidence>
<comment type="caution">
    <text evidence="1">The sequence shown here is derived from an EMBL/GenBank/DDBJ whole genome shotgun (WGS) entry which is preliminary data.</text>
</comment>
<name>A0A099NKJ3_PICKU</name>
<dbReference type="Proteomes" id="UP000029867">
    <property type="component" value="Unassembled WGS sequence"/>
</dbReference>
<proteinExistence type="predicted"/>
<sequence>MSERDQNPIRV</sequence>
<dbReference type="EMBL" id="JQFK01002026">
    <property type="protein sequence ID" value="KGK32634.1"/>
    <property type="molecule type" value="Genomic_DNA"/>
</dbReference>
<gene>
    <name evidence="1" type="ORF">JL09_g6759</name>
</gene>
<organism evidence="1 2">
    <name type="scientific">Pichia kudriavzevii</name>
    <name type="common">Yeast</name>
    <name type="synonym">Issatchenkia orientalis</name>
    <dbReference type="NCBI Taxonomy" id="4909"/>
    <lineage>
        <taxon>Eukaryota</taxon>
        <taxon>Fungi</taxon>
        <taxon>Dikarya</taxon>
        <taxon>Ascomycota</taxon>
        <taxon>Saccharomycotina</taxon>
        <taxon>Pichiomycetes</taxon>
        <taxon>Pichiales</taxon>
        <taxon>Pichiaceae</taxon>
        <taxon>Pichia</taxon>
    </lineage>
</organism>
<accession>A0A099NKJ3</accession>
<protein>
    <submittedName>
        <fullName evidence="1">Uncharacterized protein</fullName>
    </submittedName>
</protein>